<organism evidence="2 3">
    <name type="scientific">Candidatus Chryseopegocella kryptomonas</name>
    <dbReference type="NCBI Taxonomy" id="1633643"/>
    <lineage>
        <taxon>Bacteria</taxon>
        <taxon>Pseudomonadati</taxon>
        <taxon>Candidatus Kryptoniota</taxon>
        <taxon>Candidatus Chryseopegocella</taxon>
    </lineage>
</organism>
<dbReference type="Gene3D" id="2.60.40.1120">
    <property type="entry name" value="Carboxypeptidase-like, regulatory domain"/>
    <property type="match status" value="1"/>
</dbReference>
<dbReference type="Gene3D" id="2.60.40.10">
    <property type="entry name" value="Immunoglobulins"/>
    <property type="match status" value="2"/>
</dbReference>
<feature type="signal peptide" evidence="1">
    <location>
        <begin position="1"/>
        <end position="22"/>
    </location>
</feature>
<dbReference type="InterPro" id="IPR008969">
    <property type="entry name" value="CarboxyPept-like_regulatory"/>
</dbReference>
<proteinExistence type="predicted"/>
<dbReference type="AlphaFoldDB" id="A0A0P1NTI1"/>
<keyword evidence="1" id="KW-0732">Signal</keyword>
<dbReference type="RefSeq" id="WP_092349993.1">
    <property type="nucleotide sequence ID" value="NZ_CZVW01000012.1"/>
</dbReference>
<evidence type="ECO:0008006" key="4">
    <source>
        <dbReference type="Google" id="ProtNLM"/>
    </source>
</evidence>
<accession>A0A0P1NTI1</accession>
<reference evidence="3" key="1">
    <citation type="submission" date="2015-11" db="EMBL/GenBank/DDBJ databases">
        <authorList>
            <person name="Varghese N."/>
        </authorList>
    </citation>
    <scope>NUCLEOTIDE SEQUENCE [LARGE SCALE GENOMIC DNA]</scope>
    <source>
        <strain evidence="3">JGI-23</strain>
    </source>
</reference>
<keyword evidence="3" id="KW-1185">Reference proteome</keyword>
<feature type="chain" id="PRO_5006067885" description="Big-1 domain-containing protein" evidence="1">
    <location>
        <begin position="23"/>
        <end position="458"/>
    </location>
</feature>
<protein>
    <recommendedName>
        <fullName evidence="4">Big-1 domain-containing protein</fullName>
    </recommendedName>
</protein>
<dbReference type="SUPFAM" id="SSF49464">
    <property type="entry name" value="Carboxypeptidase regulatory domain-like"/>
    <property type="match status" value="1"/>
</dbReference>
<sequence>MLRKILLISLAFVITLTGCKKAVEPETAQQKTVTLKGQVLESLTNTPVANAVVRALGITPTLITYTDSMGRYEFKFDVEVETNVQIIAFKEGFEPDTSNVLAVPGRIVEVPTLILKRTAPETPTSGEPASIVLVSQSAKNIGVKESGSVETAQLVFEVQDSSGKPIDLAHSVEVNFRIGSGPGGGEFVYPPKARTDGKGRVSVNVVSGTKSGVVQIVAESFVGSRTLRSLPVVIVIHGGLPDSAHFSIAPEKLNFPGYNIFGLTNKITAYVGDKYGNPVKPGTAVYFTTTGGIIEGSVLTDDKGQGSVNLISAEPRPVHPSLGPGYAVITATTADENQRTIKAETIVLFSGIPQITVTPTNFDIPNLGSQVFNYTVSDQNGNPLAGGTTIKVLIDGKDIRALGDLDVTIPDTRDRSWTRFSFAVQDTTADTTRRPVLIRISTTGPNGSATVNLSGVVR</sequence>
<gene>
    <name evidence="2" type="ORF">JGI23_01230</name>
</gene>
<dbReference type="InterPro" id="IPR013783">
    <property type="entry name" value="Ig-like_fold"/>
</dbReference>
<dbReference type="Proteomes" id="UP000199197">
    <property type="component" value="Unassembled WGS sequence"/>
</dbReference>
<dbReference type="InterPro" id="IPR008964">
    <property type="entry name" value="Invasin/intimin_cell_adhesion"/>
</dbReference>
<evidence type="ECO:0000256" key="1">
    <source>
        <dbReference type="SAM" id="SignalP"/>
    </source>
</evidence>
<evidence type="ECO:0000313" key="3">
    <source>
        <dbReference type="Proteomes" id="UP000199197"/>
    </source>
</evidence>
<dbReference type="OrthoDB" id="9764700at2"/>
<dbReference type="SUPFAM" id="SSF49373">
    <property type="entry name" value="Invasin/intimin cell-adhesion fragments"/>
    <property type="match status" value="2"/>
</dbReference>
<evidence type="ECO:0000313" key="2">
    <source>
        <dbReference type="EMBL" id="CUT02337.1"/>
    </source>
</evidence>
<name>A0A0P1NTI1_9BACT</name>
<dbReference type="EMBL" id="CZVW01000012">
    <property type="protein sequence ID" value="CUT02337.1"/>
    <property type="molecule type" value="Genomic_DNA"/>
</dbReference>
<dbReference type="PROSITE" id="PS51257">
    <property type="entry name" value="PROKAR_LIPOPROTEIN"/>
    <property type="match status" value="1"/>
</dbReference>